<reference evidence="3" key="1">
    <citation type="submission" date="2020-06" db="EMBL/GenBank/DDBJ databases">
        <title>A chromosome-scale genome assembly of Talaromyces rugulosus W13939.</title>
        <authorList>
            <person name="Wang B."/>
            <person name="Guo L."/>
            <person name="Ye K."/>
            <person name="Wang L."/>
        </authorList>
    </citation>
    <scope>NUCLEOTIDE SEQUENCE [LARGE SCALE GENOMIC DNA]</scope>
    <source>
        <strain evidence="3">W13939</strain>
    </source>
</reference>
<feature type="compositionally biased region" description="Low complexity" evidence="1">
    <location>
        <begin position="23"/>
        <end position="35"/>
    </location>
</feature>
<proteinExistence type="predicted"/>
<evidence type="ECO:0008006" key="4">
    <source>
        <dbReference type="Google" id="ProtNLM"/>
    </source>
</evidence>
<gene>
    <name evidence="2" type="ORF">TRUGW13939_06186</name>
</gene>
<dbReference type="GeneID" id="55993681"/>
<evidence type="ECO:0000313" key="3">
    <source>
        <dbReference type="Proteomes" id="UP000509510"/>
    </source>
</evidence>
<organism evidence="2 3">
    <name type="scientific">Talaromyces rugulosus</name>
    <name type="common">Penicillium rugulosum</name>
    <dbReference type="NCBI Taxonomy" id="121627"/>
    <lineage>
        <taxon>Eukaryota</taxon>
        <taxon>Fungi</taxon>
        <taxon>Dikarya</taxon>
        <taxon>Ascomycota</taxon>
        <taxon>Pezizomycotina</taxon>
        <taxon>Eurotiomycetes</taxon>
        <taxon>Eurotiomycetidae</taxon>
        <taxon>Eurotiales</taxon>
        <taxon>Trichocomaceae</taxon>
        <taxon>Talaromyces</taxon>
        <taxon>Talaromyces sect. Islandici</taxon>
    </lineage>
</organism>
<dbReference type="AlphaFoldDB" id="A0A7H8QZ76"/>
<feature type="region of interest" description="Disordered" evidence="1">
    <location>
        <begin position="1"/>
        <end position="58"/>
    </location>
</feature>
<dbReference type="Proteomes" id="UP000509510">
    <property type="component" value="Chromosome III"/>
</dbReference>
<accession>A0A7H8QZ76</accession>
<feature type="region of interest" description="Disordered" evidence="1">
    <location>
        <begin position="131"/>
        <end position="197"/>
    </location>
</feature>
<dbReference type="RefSeq" id="XP_035345234.1">
    <property type="nucleotide sequence ID" value="XM_035489341.1"/>
</dbReference>
<dbReference type="EMBL" id="CP055900">
    <property type="protein sequence ID" value="QKX59056.1"/>
    <property type="molecule type" value="Genomic_DNA"/>
</dbReference>
<dbReference type="KEGG" id="trg:TRUGW13939_06186"/>
<evidence type="ECO:0000313" key="2">
    <source>
        <dbReference type="EMBL" id="QKX59056.1"/>
    </source>
</evidence>
<dbReference type="OrthoDB" id="4330117at2759"/>
<feature type="compositionally biased region" description="Basic residues" evidence="1">
    <location>
        <begin position="1"/>
        <end position="13"/>
    </location>
</feature>
<protein>
    <recommendedName>
        <fullName evidence="4">Aflatoxin regulatory protein domain-containing protein</fullName>
    </recommendedName>
</protein>
<keyword evidence="3" id="KW-1185">Reference proteome</keyword>
<feature type="compositionally biased region" description="Polar residues" evidence="1">
    <location>
        <begin position="132"/>
        <end position="145"/>
    </location>
</feature>
<evidence type="ECO:0000256" key="1">
    <source>
        <dbReference type="SAM" id="MobiDB-lite"/>
    </source>
</evidence>
<sequence>MAKLGKPKGVRNKRTLEKLDQMATNSANAASSTDSQPFLDRGVEPEQETSAPMTTPVPITPWMHWSALSSTGTGTDDQLSMCLDEQIIQNPFDLDASLHSGPIDRGLLQFQMLTPVLTDSGHFPEARHQFPGSYNGSNISTSENGRVSAESAAPATTLPQTTSSRILMPLQTAAESDTARRSMPQTGHSSGSDEDEERETCACECLRTLTDQLCFLNAIERKHMRPPLDSIFSRASKILDHATSALNCQQCWIDSKVLILIITTLQTVFNWAMQEQQSSLEKAQNIPVVVFGRWTVSEEESKMVKVILVDRVLSRSNSTTDVLRQRITHISRMANNQRVPYQVMDAVTLEFILQRLIFSVREVMHFVKRERERDKETPRSSNIA</sequence>
<name>A0A7H8QZ76_TALRU</name>